<dbReference type="Ensembl" id="ENSLOCT00000021670.1">
    <property type="protein sequence ID" value="ENSLOCP00000021633.1"/>
    <property type="gene ID" value="ENSLOCG00000017528.1"/>
</dbReference>
<keyword evidence="12" id="KW-0675">Receptor</keyword>
<reference evidence="19" key="3">
    <citation type="submission" date="2025-09" db="UniProtKB">
        <authorList>
            <consortium name="Ensembl"/>
        </authorList>
    </citation>
    <scope>IDENTIFICATION</scope>
</reference>
<proteinExistence type="predicted"/>
<dbReference type="PROSITE" id="PS50262">
    <property type="entry name" value="G_PROTEIN_RECEP_F1_2"/>
    <property type="match status" value="1"/>
</dbReference>
<evidence type="ECO:0000256" key="7">
    <source>
        <dbReference type="ARBA" id="ARBA00022989"/>
    </source>
</evidence>
<dbReference type="GO" id="GO:0015057">
    <property type="term" value="F:thrombin-activated receptor activity"/>
    <property type="evidence" value="ECO:0000318"/>
    <property type="project" value="GO_Central"/>
</dbReference>
<evidence type="ECO:0000256" key="15">
    <source>
        <dbReference type="ARBA" id="ARBA00031780"/>
    </source>
</evidence>
<evidence type="ECO:0000313" key="19">
    <source>
        <dbReference type="Ensembl" id="ENSLOCP00000021633.1"/>
    </source>
</evidence>
<evidence type="ECO:0000256" key="5">
    <source>
        <dbReference type="ARBA" id="ARBA00022696"/>
    </source>
</evidence>
<dbReference type="InterPro" id="IPR000276">
    <property type="entry name" value="GPCR_Rhodpsn"/>
</dbReference>
<keyword evidence="14" id="KW-0807">Transducer</keyword>
<evidence type="ECO:0000256" key="10">
    <source>
        <dbReference type="ARBA" id="ARBA00023136"/>
    </source>
</evidence>
<dbReference type="FunCoup" id="W5NLX4">
    <property type="interactions" value="757"/>
</dbReference>
<feature type="transmembrane region" description="Helical" evidence="17">
    <location>
        <begin position="92"/>
        <end position="113"/>
    </location>
</feature>
<dbReference type="AlphaFoldDB" id="W5NLX4"/>
<evidence type="ECO:0000256" key="12">
    <source>
        <dbReference type="ARBA" id="ARBA00023170"/>
    </source>
</evidence>
<dbReference type="SMART" id="SM01381">
    <property type="entry name" value="7TM_GPCR_Srsx"/>
    <property type="match status" value="1"/>
</dbReference>
<dbReference type="PRINTS" id="PR01428">
    <property type="entry name" value="PROTEASEAR"/>
</dbReference>
<dbReference type="Pfam" id="PF00001">
    <property type="entry name" value="7tm_1"/>
    <property type="match status" value="1"/>
</dbReference>
<feature type="transmembrane region" description="Helical" evidence="17">
    <location>
        <begin position="134"/>
        <end position="154"/>
    </location>
</feature>
<evidence type="ECO:0000256" key="16">
    <source>
        <dbReference type="PIRSR" id="PIRSR603912-52"/>
    </source>
</evidence>
<evidence type="ECO:0000313" key="20">
    <source>
        <dbReference type="Proteomes" id="UP000018468"/>
    </source>
</evidence>
<dbReference type="GeneTree" id="ENSGT01050000244840"/>
<protein>
    <recommendedName>
        <fullName evidence="2">Proteinase-activated receptor 1</fullName>
    </recommendedName>
    <alternativeName>
        <fullName evidence="15">Thrombin receptor</fullName>
    </alternativeName>
</protein>
<dbReference type="InParanoid" id="W5NLX4"/>
<keyword evidence="9" id="KW-0094">Blood coagulation</keyword>
<dbReference type="SUPFAM" id="SSF81321">
    <property type="entry name" value="Family A G protein-coupled receptor-like"/>
    <property type="match status" value="1"/>
</dbReference>
<evidence type="ECO:0000256" key="13">
    <source>
        <dbReference type="ARBA" id="ARBA00023180"/>
    </source>
</evidence>
<feature type="transmembrane region" description="Helical" evidence="17">
    <location>
        <begin position="181"/>
        <end position="206"/>
    </location>
</feature>
<dbReference type="Proteomes" id="UP000018468">
    <property type="component" value="Linkage group LG2"/>
</dbReference>
<dbReference type="GO" id="GO:0030194">
    <property type="term" value="P:positive regulation of blood coagulation"/>
    <property type="evidence" value="ECO:0000318"/>
    <property type="project" value="GO_Central"/>
</dbReference>
<evidence type="ECO:0000256" key="11">
    <source>
        <dbReference type="ARBA" id="ARBA00023157"/>
    </source>
</evidence>
<feature type="domain" description="G-protein coupled receptors family 1 profile" evidence="18">
    <location>
        <begin position="34"/>
        <end position="285"/>
    </location>
</feature>
<name>W5NLX4_LEPOC</name>
<evidence type="ECO:0000256" key="3">
    <source>
        <dbReference type="ARBA" id="ARBA00022475"/>
    </source>
</evidence>
<keyword evidence="4 17" id="KW-0812">Transmembrane</keyword>
<feature type="transmembrane region" description="Helical" evidence="17">
    <location>
        <begin position="18"/>
        <end position="44"/>
    </location>
</feature>
<dbReference type="InterPro" id="IPR003912">
    <property type="entry name" value="Protea_act_rcpt"/>
</dbReference>
<evidence type="ECO:0000259" key="18">
    <source>
        <dbReference type="PROSITE" id="PS50262"/>
    </source>
</evidence>
<evidence type="ECO:0000256" key="8">
    <source>
        <dbReference type="ARBA" id="ARBA00023040"/>
    </source>
</evidence>
<evidence type="ECO:0000256" key="1">
    <source>
        <dbReference type="ARBA" id="ARBA00004651"/>
    </source>
</evidence>
<dbReference type="GO" id="GO:0005886">
    <property type="term" value="C:plasma membrane"/>
    <property type="evidence" value="ECO:0000318"/>
    <property type="project" value="GO_Central"/>
</dbReference>
<keyword evidence="10 17" id="KW-0472">Membrane</keyword>
<dbReference type="Bgee" id="ENSLOCG00000017528">
    <property type="expression patterns" value="Expressed in zone of skin and 9 other cell types or tissues"/>
</dbReference>
<keyword evidence="5" id="KW-0356">Hemostasis</keyword>
<feature type="transmembrane region" description="Helical" evidence="17">
    <location>
        <begin position="227"/>
        <end position="252"/>
    </location>
</feature>
<evidence type="ECO:0000256" key="4">
    <source>
        <dbReference type="ARBA" id="ARBA00022692"/>
    </source>
</evidence>
<dbReference type="PRINTS" id="PR00237">
    <property type="entry name" value="GPCRRHODOPSN"/>
</dbReference>
<feature type="disulfide bond" evidence="16">
    <location>
        <begin position="90"/>
        <end position="169"/>
    </location>
</feature>
<accession>W5NLX4</accession>
<keyword evidence="11 16" id="KW-1015">Disulfide bond</keyword>
<keyword evidence="13" id="KW-0325">Glycoprotein</keyword>
<dbReference type="PROSITE" id="PS51257">
    <property type="entry name" value="PROKAR_LIPOPROTEIN"/>
    <property type="match status" value="1"/>
</dbReference>
<dbReference type="PANTHER" id="PTHR24232:SF20">
    <property type="entry name" value="PROTEINASE-ACTIVATED RECEPTOR 1"/>
    <property type="match status" value="1"/>
</dbReference>
<evidence type="ECO:0000256" key="17">
    <source>
        <dbReference type="SAM" id="Phobius"/>
    </source>
</evidence>
<dbReference type="FunFam" id="1.20.1070.10:FF:000040">
    <property type="entry name" value="Coagulation factor 2 (thrombin) receptor"/>
    <property type="match status" value="1"/>
</dbReference>
<keyword evidence="20" id="KW-1185">Reference proteome</keyword>
<reference evidence="19" key="2">
    <citation type="submission" date="2025-08" db="UniProtKB">
        <authorList>
            <consortium name="Ensembl"/>
        </authorList>
    </citation>
    <scope>IDENTIFICATION</scope>
</reference>
<dbReference type="PRINTS" id="PR00908">
    <property type="entry name" value="THROMBINR"/>
</dbReference>
<sequence length="339" mass="38527">MSTSKEATQYLTGPLTTILIPTVYTLVFIISCPLNAIAVIMFILKIRPKKPAAIYMLNLAVADLLFVLLLPFKISYHFNGNNWGYGPAMCRIVTSAFYCNMYCSVLLVMCMSVDRLLAVVYPMKSLTWRRQKNAMIVCCTMWLLAIGGVMPILLSEQTAYLPRLSITTCHDALRIEEFKGFYLYFFPIFSSIFFFIPLVSITFCYVRIIRCLKASNADNRTKKSRAIFMAITVFIVFVVCFLPTNIVLLIHYAQFATGYSDKSYMVYLLSMCIGSVSCCLDPVIYYFGSSQYQKKVYSLLQCKSNRGMASSSHSRSNQNSKKETLQSNLEQLIYSKVVD</sequence>
<dbReference type="PANTHER" id="PTHR24232">
    <property type="entry name" value="G-PROTEIN COUPLED RECEPTOR"/>
    <property type="match status" value="1"/>
</dbReference>
<dbReference type="InterPro" id="IPR017452">
    <property type="entry name" value="GPCR_Rhodpsn_7TM"/>
</dbReference>
<organism evidence="19 20">
    <name type="scientific">Lepisosteus oculatus</name>
    <name type="common">Spotted gar</name>
    <dbReference type="NCBI Taxonomy" id="7918"/>
    <lineage>
        <taxon>Eukaryota</taxon>
        <taxon>Metazoa</taxon>
        <taxon>Chordata</taxon>
        <taxon>Craniata</taxon>
        <taxon>Vertebrata</taxon>
        <taxon>Euteleostomi</taxon>
        <taxon>Actinopterygii</taxon>
        <taxon>Neopterygii</taxon>
        <taxon>Holostei</taxon>
        <taxon>Semionotiformes</taxon>
        <taxon>Lepisosteidae</taxon>
        <taxon>Lepisosteus</taxon>
    </lineage>
</organism>
<evidence type="ECO:0000256" key="14">
    <source>
        <dbReference type="ARBA" id="ARBA00023224"/>
    </source>
</evidence>
<feature type="transmembrane region" description="Helical" evidence="17">
    <location>
        <begin position="264"/>
        <end position="287"/>
    </location>
</feature>
<keyword evidence="3" id="KW-1003">Cell membrane</keyword>
<evidence type="ECO:0000256" key="2">
    <source>
        <dbReference type="ARBA" id="ARBA00019705"/>
    </source>
</evidence>
<evidence type="ECO:0000256" key="6">
    <source>
        <dbReference type="ARBA" id="ARBA00022729"/>
    </source>
</evidence>
<dbReference type="GO" id="GO:0007200">
    <property type="term" value="P:phospholipase C-activating G protein-coupled receptor signaling pathway"/>
    <property type="evidence" value="ECO:0000318"/>
    <property type="project" value="GO_Central"/>
</dbReference>
<comment type="subcellular location">
    <subcellularLocation>
        <location evidence="1">Cell membrane</location>
        <topology evidence="1">Multi-pass membrane protein</topology>
    </subcellularLocation>
</comment>
<keyword evidence="8" id="KW-0297">G-protein coupled receptor</keyword>
<dbReference type="STRING" id="7918.ENSLOCP00000021633"/>
<dbReference type="OMA" id="TGTINCC"/>
<keyword evidence="7 17" id="KW-1133">Transmembrane helix</keyword>
<dbReference type="eggNOG" id="ENOG502QTR0">
    <property type="taxonomic scope" value="Eukaryota"/>
</dbReference>
<dbReference type="InterPro" id="IPR000935">
    <property type="entry name" value="Thrmbn_rcpt"/>
</dbReference>
<evidence type="ECO:0000256" key="9">
    <source>
        <dbReference type="ARBA" id="ARBA00023084"/>
    </source>
</evidence>
<dbReference type="GO" id="GO:0007596">
    <property type="term" value="P:blood coagulation"/>
    <property type="evidence" value="ECO:0007669"/>
    <property type="project" value="UniProtKB-KW"/>
</dbReference>
<dbReference type="EMBL" id="AHAT01014687">
    <property type="status" value="NOT_ANNOTATED_CDS"/>
    <property type="molecule type" value="Genomic_DNA"/>
</dbReference>
<feature type="transmembrane region" description="Helical" evidence="17">
    <location>
        <begin position="53"/>
        <end position="72"/>
    </location>
</feature>
<reference evidence="20" key="1">
    <citation type="submission" date="2011-12" db="EMBL/GenBank/DDBJ databases">
        <title>The Draft Genome of Lepisosteus oculatus.</title>
        <authorList>
            <consortium name="The Broad Institute Genome Assembly &amp; Analysis Group"/>
            <consortium name="Computational R&amp;D Group"/>
            <consortium name="and Sequencing Platform"/>
            <person name="Di Palma F."/>
            <person name="Alfoldi J."/>
            <person name="Johnson J."/>
            <person name="Berlin A."/>
            <person name="Gnerre S."/>
            <person name="Jaffe D."/>
            <person name="MacCallum I."/>
            <person name="Young S."/>
            <person name="Walker B.J."/>
            <person name="Lander E.S."/>
            <person name="Lindblad-Toh K."/>
        </authorList>
    </citation>
    <scope>NUCLEOTIDE SEQUENCE [LARGE SCALE GENOMIC DNA]</scope>
</reference>
<dbReference type="Gene3D" id="1.20.1070.10">
    <property type="entry name" value="Rhodopsin 7-helix transmembrane proteins"/>
    <property type="match status" value="1"/>
</dbReference>
<keyword evidence="6" id="KW-0732">Signal</keyword>
<dbReference type="HOGENOM" id="CLU_009579_8_2_1"/>